<gene>
    <name evidence="2" type="ORF">AV530_013369</name>
</gene>
<comment type="caution">
    <text evidence="2">The sequence shown here is derived from an EMBL/GenBank/DDBJ whole genome shotgun (WGS) entry which is preliminary data.</text>
</comment>
<organism evidence="2 3">
    <name type="scientific">Patagioenas fasciata monilis</name>
    <dbReference type="NCBI Taxonomy" id="372326"/>
    <lineage>
        <taxon>Eukaryota</taxon>
        <taxon>Metazoa</taxon>
        <taxon>Chordata</taxon>
        <taxon>Craniata</taxon>
        <taxon>Vertebrata</taxon>
        <taxon>Euteleostomi</taxon>
        <taxon>Archelosauria</taxon>
        <taxon>Archosauria</taxon>
        <taxon>Dinosauria</taxon>
        <taxon>Saurischia</taxon>
        <taxon>Theropoda</taxon>
        <taxon>Coelurosauria</taxon>
        <taxon>Aves</taxon>
        <taxon>Neognathae</taxon>
        <taxon>Neoaves</taxon>
        <taxon>Columbimorphae</taxon>
        <taxon>Columbiformes</taxon>
        <taxon>Columbidae</taxon>
        <taxon>Patagioenas</taxon>
    </lineage>
</organism>
<feature type="compositionally biased region" description="Polar residues" evidence="1">
    <location>
        <begin position="1"/>
        <end position="22"/>
    </location>
</feature>
<sequence>MKFPGTGSQASTTCFLPQTGQLDRQERTPHSLGATSKQEAVQDVGCGAKQEAGEPDPLLRSITLTKCCRQRLQVLQCPSEKRTLSVQSSPTASRTRRHN</sequence>
<reference evidence="2 3" key="1">
    <citation type="submission" date="2016-02" db="EMBL/GenBank/DDBJ databases">
        <title>Band-tailed pigeon sequencing and assembly.</title>
        <authorList>
            <person name="Soares A.E."/>
            <person name="Novak B.J."/>
            <person name="Rice E.S."/>
            <person name="O'Connell B."/>
            <person name="Chang D."/>
            <person name="Weber S."/>
            <person name="Shapiro B."/>
        </authorList>
    </citation>
    <scope>NUCLEOTIDE SEQUENCE [LARGE SCALE GENOMIC DNA]</scope>
    <source>
        <strain evidence="2">BTP2013</strain>
        <tissue evidence="2">Blood</tissue>
    </source>
</reference>
<protein>
    <submittedName>
        <fullName evidence="2">Uncharacterized protein</fullName>
    </submittedName>
</protein>
<evidence type="ECO:0000313" key="3">
    <source>
        <dbReference type="Proteomes" id="UP000190648"/>
    </source>
</evidence>
<name>A0A1V4JP87_PATFA</name>
<keyword evidence="3" id="KW-1185">Reference proteome</keyword>
<evidence type="ECO:0000256" key="1">
    <source>
        <dbReference type="SAM" id="MobiDB-lite"/>
    </source>
</evidence>
<feature type="compositionally biased region" description="Polar residues" evidence="1">
    <location>
        <begin position="84"/>
        <end position="93"/>
    </location>
</feature>
<dbReference type="Proteomes" id="UP000190648">
    <property type="component" value="Unassembled WGS sequence"/>
</dbReference>
<dbReference type="EMBL" id="LSYS01006880">
    <property type="protein sequence ID" value="OPJ73970.1"/>
    <property type="molecule type" value="Genomic_DNA"/>
</dbReference>
<feature type="region of interest" description="Disordered" evidence="1">
    <location>
        <begin position="1"/>
        <end position="39"/>
    </location>
</feature>
<accession>A0A1V4JP87</accession>
<proteinExistence type="predicted"/>
<dbReference type="AlphaFoldDB" id="A0A1V4JP87"/>
<feature type="region of interest" description="Disordered" evidence="1">
    <location>
        <begin position="79"/>
        <end position="99"/>
    </location>
</feature>
<evidence type="ECO:0000313" key="2">
    <source>
        <dbReference type="EMBL" id="OPJ73970.1"/>
    </source>
</evidence>